<dbReference type="GO" id="GO:0048830">
    <property type="term" value="P:adventitious root development"/>
    <property type="evidence" value="ECO:0007669"/>
    <property type="project" value="InterPro"/>
</dbReference>
<protein>
    <submittedName>
        <fullName evidence="13">Wuschel-related homeobox 11</fullName>
    </submittedName>
</protein>
<dbReference type="Proteomes" id="UP000653305">
    <property type="component" value="Unassembled WGS sequence"/>
</dbReference>
<accession>A0A830B0S8</accession>
<sequence length="212" mass="23513">MADHVPARTRWTPKPEQITMLESIFDKGIVNPSKDETVRIQMLLEKYGEVTEANIYFWFRNHRFKSRRRQRPLQASGSGGELSQAPAQGSGSVPGGQTSLVGSSSSSSLHGNDTHNNSPDDFISFLGPVQKYEQNLISFSNGASGLNYQPGMITVFINGVPTEMERTGTIFVVDSILYHSSGMPVEVNEYGSNVIHSLQHGESYFVVERPRF</sequence>
<keyword evidence="6" id="KW-0804">Transcription</keyword>
<dbReference type="GO" id="GO:0003677">
    <property type="term" value="F:DNA binding"/>
    <property type="evidence" value="ECO:0007669"/>
    <property type="project" value="UniProtKB-UniRule"/>
</dbReference>
<dbReference type="InterPro" id="IPR044558">
    <property type="entry name" value="WOX11-like"/>
</dbReference>
<evidence type="ECO:0000256" key="9">
    <source>
        <dbReference type="PROSITE-ProRule" id="PRU00108"/>
    </source>
</evidence>
<evidence type="ECO:0000256" key="6">
    <source>
        <dbReference type="ARBA" id="ARBA00023163"/>
    </source>
</evidence>
<evidence type="ECO:0000256" key="2">
    <source>
        <dbReference type="ARBA" id="ARBA00022473"/>
    </source>
</evidence>
<organism evidence="13 14">
    <name type="scientific">Phtheirospermum japonicum</name>
    <dbReference type="NCBI Taxonomy" id="374723"/>
    <lineage>
        <taxon>Eukaryota</taxon>
        <taxon>Viridiplantae</taxon>
        <taxon>Streptophyta</taxon>
        <taxon>Embryophyta</taxon>
        <taxon>Tracheophyta</taxon>
        <taxon>Spermatophyta</taxon>
        <taxon>Magnoliopsida</taxon>
        <taxon>eudicotyledons</taxon>
        <taxon>Gunneridae</taxon>
        <taxon>Pentapetalae</taxon>
        <taxon>asterids</taxon>
        <taxon>lamiids</taxon>
        <taxon>Lamiales</taxon>
        <taxon>Orobanchaceae</taxon>
        <taxon>Orobanchaceae incertae sedis</taxon>
        <taxon>Phtheirospermum</taxon>
    </lineage>
</organism>
<dbReference type="Gene3D" id="1.10.10.60">
    <property type="entry name" value="Homeodomain-like"/>
    <property type="match status" value="1"/>
</dbReference>
<dbReference type="PROSITE" id="PS50071">
    <property type="entry name" value="HOMEOBOX_2"/>
    <property type="match status" value="1"/>
</dbReference>
<keyword evidence="4 9" id="KW-0238">DNA-binding</keyword>
<dbReference type="EMBL" id="BMAC01000016">
    <property type="protein sequence ID" value="GFP80186.1"/>
    <property type="molecule type" value="Genomic_DNA"/>
</dbReference>
<dbReference type="Pfam" id="PF00046">
    <property type="entry name" value="Homeodomain"/>
    <property type="match status" value="1"/>
</dbReference>
<evidence type="ECO:0000256" key="3">
    <source>
        <dbReference type="ARBA" id="ARBA00023015"/>
    </source>
</evidence>
<dbReference type="PANTHER" id="PTHR46998:SF2">
    <property type="entry name" value="WUSCHEL-RELATED HOMEOBOX 11"/>
    <property type="match status" value="1"/>
</dbReference>
<evidence type="ECO:0000256" key="11">
    <source>
        <dbReference type="SAM" id="MobiDB-lite"/>
    </source>
</evidence>
<dbReference type="OrthoDB" id="670226at2759"/>
<dbReference type="AlphaFoldDB" id="A0A830B0S8"/>
<feature type="domain" description="Homeobox" evidence="12">
    <location>
        <begin position="4"/>
        <end position="69"/>
    </location>
</feature>
<dbReference type="SUPFAM" id="SSF46689">
    <property type="entry name" value="Homeodomain-like"/>
    <property type="match status" value="1"/>
</dbReference>
<comment type="similarity">
    <text evidence="8">Belongs to the WUS homeobox family.</text>
</comment>
<evidence type="ECO:0000313" key="13">
    <source>
        <dbReference type="EMBL" id="GFP80186.1"/>
    </source>
</evidence>
<name>A0A830B0S8_9LAMI</name>
<evidence type="ECO:0000256" key="4">
    <source>
        <dbReference type="ARBA" id="ARBA00023125"/>
    </source>
</evidence>
<keyword evidence="7 9" id="KW-0539">Nucleus</keyword>
<dbReference type="SMART" id="SM00389">
    <property type="entry name" value="HOX"/>
    <property type="match status" value="1"/>
</dbReference>
<keyword evidence="3" id="KW-0805">Transcription regulation</keyword>
<feature type="compositionally biased region" description="Polar residues" evidence="11">
    <location>
        <begin position="85"/>
        <end position="102"/>
    </location>
</feature>
<feature type="DNA-binding region" description="Homeobox" evidence="9">
    <location>
        <begin position="6"/>
        <end position="70"/>
    </location>
</feature>
<reference evidence="13" key="1">
    <citation type="submission" date="2020-07" db="EMBL/GenBank/DDBJ databases">
        <title>Ethylene signaling mediates host invasion by parasitic plants.</title>
        <authorList>
            <person name="Yoshida S."/>
        </authorList>
    </citation>
    <scope>NUCLEOTIDE SEQUENCE</scope>
    <source>
        <strain evidence="13">Okayama</strain>
    </source>
</reference>
<evidence type="ECO:0000256" key="1">
    <source>
        <dbReference type="ARBA" id="ARBA00004123"/>
    </source>
</evidence>
<dbReference type="GO" id="GO:0003700">
    <property type="term" value="F:DNA-binding transcription factor activity"/>
    <property type="evidence" value="ECO:0007669"/>
    <property type="project" value="InterPro"/>
</dbReference>
<evidence type="ECO:0000256" key="7">
    <source>
        <dbReference type="ARBA" id="ARBA00023242"/>
    </source>
</evidence>
<evidence type="ECO:0000259" key="12">
    <source>
        <dbReference type="PROSITE" id="PS50071"/>
    </source>
</evidence>
<feature type="region of interest" description="Disordered" evidence="11">
    <location>
        <begin position="68"/>
        <end position="114"/>
    </location>
</feature>
<dbReference type="CDD" id="cd00086">
    <property type="entry name" value="homeodomain"/>
    <property type="match status" value="1"/>
</dbReference>
<keyword evidence="2" id="KW-0217">Developmental protein</keyword>
<evidence type="ECO:0000313" key="14">
    <source>
        <dbReference type="Proteomes" id="UP000653305"/>
    </source>
</evidence>
<evidence type="ECO:0000256" key="8">
    <source>
        <dbReference type="ARBA" id="ARBA00024040"/>
    </source>
</evidence>
<comment type="caution">
    <text evidence="13">The sequence shown here is derived from an EMBL/GenBank/DDBJ whole genome shotgun (WGS) entry which is preliminary data.</text>
</comment>
<evidence type="ECO:0000256" key="5">
    <source>
        <dbReference type="ARBA" id="ARBA00023155"/>
    </source>
</evidence>
<keyword evidence="5 9" id="KW-0371">Homeobox</keyword>
<dbReference type="InterPro" id="IPR001356">
    <property type="entry name" value="HD"/>
</dbReference>
<gene>
    <name evidence="13" type="ORF">PHJA_000162000</name>
</gene>
<dbReference type="PANTHER" id="PTHR46998">
    <property type="entry name" value="WUSCHEL-RELATED HOMEOBOX 11"/>
    <property type="match status" value="1"/>
</dbReference>
<dbReference type="InterPro" id="IPR009057">
    <property type="entry name" value="Homeodomain-like_sf"/>
</dbReference>
<keyword evidence="14" id="KW-1185">Reference proteome</keyword>
<comment type="subcellular location">
    <subcellularLocation>
        <location evidence="1 9 10">Nucleus</location>
    </subcellularLocation>
</comment>
<evidence type="ECO:0000256" key="10">
    <source>
        <dbReference type="RuleBase" id="RU000682"/>
    </source>
</evidence>
<dbReference type="GO" id="GO:0005634">
    <property type="term" value="C:nucleus"/>
    <property type="evidence" value="ECO:0007669"/>
    <property type="project" value="UniProtKB-SubCell"/>
</dbReference>
<proteinExistence type="inferred from homology"/>